<reference evidence="1" key="1">
    <citation type="submission" date="2024-05" db="EMBL/GenBank/DDBJ databases">
        <authorList>
            <person name="Yang L."/>
            <person name="Pan L."/>
        </authorList>
    </citation>
    <scope>NUCLEOTIDE SEQUENCE</scope>
    <source>
        <strain evidence="1">FCG-7</strain>
    </source>
</reference>
<name>A0AAU7FDA0_9NEIS</name>
<evidence type="ECO:0000313" key="1">
    <source>
        <dbReference type="EMBL" id="XBM02067.1"/>
    </source>
</evidence>
<gene>
    <name evidence="1" type="ORF">ABHF33_07325</name>
</gene>
<dbReference type="KEGG" id="cmav:ABHF33_07325"/>
<accession>A0AAU7FDA0</accession>
<dbReference type="AlphaFoldDB" id="A0AAU7FDA0"/>
<dbReference type="RefSeq" id="WP_348946339.1">
    <property type="nucleotide sequence ID" value="NZ_CP157355.1"/>
</dbReference>
<sequence length="137" mass="16014">MEERWLNMFMAEWQAQRDSAQPRTIAIVDEQPEQQYLYPEFLLFQRLFERFGIRCLIASPEELRWESGQLWLGDEVIDLVYNRLTDFYFDEADSAALRDAYLAGAVVVTPTPRAHALYANKRHLACLSQPESLAKLE</sequence>
<dbReference type="EMBL" id="CP157355">
    <property type="protein sequence ID" value="XBM02067.1"/>
    <property type="molecule type" value="Genomic_DNA"/>
</dbReference>
<proteinExistence type="predicted"/>
<protein>
    <submittedName>
        <fullName evidence="1">Uncharacterized protein</fullName>
    </submittedName>
</protein>
<organism evidence="1">
    <name type="scientific">Chitinibacter mangrovi</name>
    <dbReference type="NCBI Taxonomy" id="3153927"/>
    <lineage>
        <taxon>Bacteria</taxon>
        <taxon>Pseudomonadati</taxon>
        <taxon>Pseudomonadota</taxon>
        <taxon>Betaproteobacteria</taxon>
        <taxon>Neisseriales</taxon>
        <taxon>Chitinibacteraceae</taxon>
        <taxon>Chitinibacter</taxon>
    </lineage>
</organism>